<feature type="compositionally biased region" description="Polar residues" evidence="7">
    <location>
        <begin position="52"/>
        <end position="63"/>
    </location>
</feature>
<dbReference type="EMBL" id="JAEAOA010000398">
    <property type="protein sequence ID" value="KAK3583038.1"/>
    <property type="molecule type" value="Genomic_DNA"/>
</dbReference>
<dbReference type="PRINTS" id="PR00399">
    <property type="entry name" value="SYNAPTOTAGMN"/>
</dbReference>
<dbReference type="GO" id="GO:0005886">
    <property type="term" value="C:plasma membrane"/>
    <property type="evidence" value="ECO:0007669"/>
    <property type="project" value="TreeGrafter"/>
</dbReference>
<evidence type="ECO:0000256" key="2">
    <source>
        <dbReference type="ARBA" id="ARBA00022737"/>
    </source>
</evidence>
<dbReference type="SMART" id="SM00239">
    <property type="entry name" value="C2"/>
    <property type="match status" value="2"/>
</dbReference>
<dbReference type="Pfam" id="PF00168">
    <property type="entry name" value="C2"/>
    <property type="match status" value="2"/>
</dbReference>
<evidence type="ECO:0000313" key="9">
    <source>
        <dbReference type="EMBL" id="KAK3583038.1"/>
    </source>
</evidence>
<sequence length="452" mass="51674">MLFSETAKSFLQTIKSYLCCEKDLCDCCFGKKKRTGITKSDIQHSFRESVSRLDSTSTTNESPRSFRERTESDNTSSRTDSVSSASQLSFEYKKSNTTPVIDMKPIEFWTANKEAIQPRQGRRRLPSETEITIYNFQRDLYENEKQNEETCLTDEEKLAKYQLGQIHFGLQYEVSTNMLVVKIIEARDLPFPGTSDENKQDLSHSNPYCKISLLPDQKNSHQTSVQRKTQSPTWNEYFMFEIPFKEANTQAVEITVKDFDKFSRHCIIGHVQFLLSGVNLVKGIHLWKPLLPASSDSYDLGELMLSLNYLPTAGRLNIDLIKAKQLLQTDYVGGSDPYVKVTLVLMEKPVKTKKTTCKKNTLDPVFNESISFNITPQQLEHTSVVVTVWDYNSKSRDDFVGRIVLGKYGTGLSEATHWSKMLQSQRSHVAQWHTLHRRDECDQVSPASIAVP</sequence>
<dbReference type="FunFam" id="2.60.40.150:FF:000053">
    <property type="entry name" value="synaptotagmin-17 isoform X1"/>
    <property type="match status" value="1"/>
</dbReference>
<dbReference type="InterPro" id="IPR001565">
    <property type="entry name" value="Synaptotagmin"/>
</dbReference>
<dbReference type="GO" id="GO:0005544">
    <property type="term" value="F:calcium-dependent phospholipid binding"/>
    <property type="evidence" value="ECO:0007669"/>
    <property type="project" value="TreeGrafter"/>
</dbReference>
<comment type="subcellular location">
    <subcellularLocation>
        <location evidence="1">Membrane</location>
        <topology evidence="1">Peripheral membrane protein</topology>
    </subcellularLocation>
</comment>
<reference evidence="9" key="2">
    <citation type="journal article" date="2021" name="Genome Biol. Evol.">
        <title>Developing a high-quality reference genome for a parasitic bivalve with doubly uniparental inheritance (Bivalvia: Unionida).</title>
        <authorList>
            <person name="Smith C.H."/>
        </authorList>
    </citation>
    <scope>NUCLEOTIDE SEQUENCE</scope>
    <source>
        <strain evidence="9">CHS0354</strain>
        <tissue evidence="9">Mantle</tissue>
    </source>
</reference>
<dbReference type="GO" id="GO:0017156">
    <property type="term" value="P:calcium-ion regulated exocytosis"/>
    <property type="evidence" value="ECO:0007669"/>
    <property type="project" value="TreeGrafter"/>
</dbReference>
<evidence type="ECO:0000313" key="10">
    <source>
        <dbReference type="Proteomes" id="UP001195483"/>
    </source>
</evidence>
<dbReference type="PROSITE" id="PS50004">
    <property type="entry name" value="C2"/>
    <property type="match status" value="2"/>
</dbReference>
<name>A0AAE0S0M2_9BIVA</name>
<dbReference type="AlphaFoldDB" id="A0AAE0S0M2"/>
<dbReference type="Proteomes" id="UP001195483">
    <property type="component" value="Unassembled WGS sequence"/>
</dbReference>
<dbReference type="GO" id="GO:0030154">
    <property type="term" value="P:cell differentiation"/>
    <property type="evidence" value="ECO:0007669"/>
    <property type="project" value="UniProtKB-KW"/>
</dbReference>
<evidence type="ECO:0000256" key="1">
    <source>
        <dbReference type="ARBA" id="ARBA00004170"/>
    </source>
</evidence>
<proteinExistence type="predicted"/>
<feature type="domain" description="C2" evidence="8">
    <location>
        <begin position="299"/>
        <end position="433"/>
    </location>
</feature>
<protein>
    <recommendedName>
        <fullName evidence="5">Synaptotagmin-17</fullName>
    </recommendedName>
    <alternativeName>
        <fullName evidence="6">Synaptotagmin XVII</fullName>
    </alternativeName>
</protein>
<feature type="domain" description="C2" evidence="8">
    <location>
        <begin position="162"/>
        <end position="288"/>
    </location>
</feature>
<feature type="compositionally biased region" description="Low complexity" evidence="7">
    <location>
        <begin position="73"/>
        <end position="82"/>
    </location>
</feature>
<dbReference type="InterPro" id="IPR035892">
    <property type="entry name" value="C2_domain_sf"/>
</dbReference>
<dbReference type="PANTHER" id="PTHR10024">
    <property type="entry name" value="SYNAPTOTAGMIN"/>
    <property type="match status" value="1"/>
</dbReference>
<keyword evidence="10" id="KW-1185">Reference proteome</keyword>
<keyword evidence="3" id="KW-0221">Differentiation</keyword>
<dbReference type="FunFam" id="2.60.40.150:FF:000064">
    <property type="entry name" value="synaptotagmin-17 isoform X1"/>
    <property type="match status" value="1"/>
</dbReference>
<keyword evidence="2" id="KW-0677">Repeat</keyword>
<reference evidence="9" key="1">
    <citation type="journal article" date="2021" name="Genome Biol. Evol.">
        <title>A High-Quality Reference Genome for a Parasitic Bivalve with Doubly Uniparental Inheritance (Bivalvia: Unionida).</title>
        <authorList>
            <person name="Smith C.H."/>
        </authorList>
    </citation>
    <scope>NUCLEOTIDE SEQUENCE</scope>
    <source>
        <strain evidence="9">CHS0354</strain>
    </source>
</reference>
<dbReference type="Gene3D" id="2.60.40.150">
    <property type="entry name" value="C2 domain"/>
    <property type="match status" value="2"/>
</dbReference>
<gene>
    <name evidence="9" type="ORF">CHS0354_005684</name>
</gene>
<reference evidence="9" key="3">
    <citation type="submission" date="2023-05" db="EMBL/GenBank/DDBJ databases">
        <authorList>
            <person name="Smith C.H."/>
        </authorList>
    </citation>
    <scope>NUCLEOTIDE SEQUENCE</scope>
    <source>
        <strain evidence="9">CHS0354</strain>
        <tissue evidence="9">Mantle</tissue>
    </source>
</reference>
<feature type="region of interest" description="Disordered" evidence="7">
    <location>
        <begin position="49"/>
        <end position="82"/>
    </location>
</feature>
<dbReference type="GO" id="GO:0070382">
    <property type="term" value="C:exocytic vesicle"/>
    <property type="evidence" value="ECO:0007669"/>
    <property type="project" value="TreeGrafter"/>
</dbReference>
<evidence type="ECO:0000256" key="5">
    <source>
        <dbReference type="ARBA" id="ARBA00023816"/>
    </source>
</evidence>
<keyword evidence="4" id="KW-0472">Membrane</keyword>
<evidence type="ECO:0000256" key="7">
    <source>
        <dbReference type="SAM" id="MobiDB-lite"/>
    </source>
</evidence>
<dbReference type="PRINTS" id="PR00360">
    <property type="entry name" value="C2DOMAIN"/>
</dbReference>
<dbReference type="SUPFAM" id="SSF49562">
    <property type="entry name" value="C2 domain (Calcium/lipid-binding domain, CaLB)"/>
    <property type="match status" value="2"/>
</dbReference>
<dbReference type="GO" id="GO:0001786">
    <property type="term" value="F:phosphatidylserine binding"/>
    <property type="evidence" value="ECO:0007669"/>
    <property type="project" value="TreeGrafter"/>
</dbReference>
<evidence type="ECO:0000259" key="8">
    <source>
        <dbReference type="PROSITE" id="PS50004"/>
    </source>
</evidence>
<accession>A0AAE0S0M2</accession>
<comment type="caution">
    <text evidence="9">The sequence shown here is derived from an EMBL/GenBank/DDBJ whole genome shotgun (WGS) entry which is preliminary data.</text>
</comment>
<evidence type="ECO:0000256" key="4">
    <source>
        <dbReference type="ARBA" id="ARBA00023136"/>
    </source>
</evidence>
<evidence type="ECO:0000256" key="3">
    <source>
        <dbReference type="ARBA" id="ARBA00022782"/>
    </source>
</evidence>
<evidence type="ECO:0000256" key="6">
    <source>
        <dbReference type="ARBA" id="ARBA00031667"/>
    </source>
</evidence>
<organism evidence="9 10">
    <name type="scientific">Potamilus streckersoni</name>
    <dbReference type="NCBI Taxonomy" id="2493646"/>
    <lineage>
        <taxon>Eukaryota</taxon>
        <taxon>Metazoa</taxon>
        <taxon>Spiralia</taxon>
        <taxon>Lophotrochozoa</taxon>
        <taxon>Mollusca</taxon>
        <taxon>Bivalvia</taxon>
        <taxon>Autobranchia</taxon>
        <taxon>Heteroconchia</taxon>
        <taxon>Palaeoheterodonta</taxon>
        <taxon>Unionida</taxon>
        <taxon>Unionoidea</taxon>
        <taxon>Unionidae</taxon>
        <taxon>Ambleminae</taxon>
        <taxon>Lampsilini</taxon>
        <taxon>Potamilus</taxon>
    </lineage>
</organism>
<dbReference type="InterPro" id="IPR000008">
    <property type="entry name" value="C2_dom"/>
</dbReference>
<dbReference type="GO" id="GO:0030276">
    <property type="term" value="F:clathrin binding"/>
    <property type="evidence" value="ECO:0007669"/>
    <property type="project" value="TreeGrafter"/>
</dbReference>
<dbReference type="GO" id="GO:0005509">
    <property type="term" value="F:calcium ion binding"/>
    <property type="evidence" value="ECO:0007669"/>
    <property type="project" value="TreeGrafter"/>
</dbReference>
<dbReference type="GO" id="GO:0000149">
    <property type="term" value="F:SNARE binding"/>
    <property type="evidence" value="ECO:0007669"/>
    <property type="project" value="TreeGrafter"/>
</dbReference>
<dbReference type="PANTHER" id="PTHR10024:SF348">
    <property type="entry name" value="SYNAPTOTAGMIN-17"/>
    <property type="match status" value="1"/>
</dbReference>